<keyword evidence="3" id="KW-1185">Reference proteome</keyword>
<dbReference type="PANTHER" id="PTHR13082:SF0">
    <property type="entry name" value="HISTONE DEACETYLASE COMPLEX SUBUNIT SAP18"/>
    <property type="match status" value="1"/>
</dbReference>
<dbReference type="EMBL" id="JBHFEH010000014">
    <property type="protein sequence ID" value="KAL2054686.1"/>
    <property type="molecule type" value="Genomic_DNA"/>
</dbReference>
<evidence type="ECO:0000256" key="1">
    <source>
        <dbReference type="ARBA" id="ARBA00009143"/>
    </source>
</evidence>
<accession>A0ABR4B9Z0</accession>
<reference evidence="2 3" key="1">
    <citation type="submission" date="2024-09" db="EMBL/GenBank/DDBJ databases">
        <title>Rethinking Asexuality: The Enigmatic Case of Functional Sexual Genes in Lepraria (Stereocaulaceae).</title>
        <authorList>
            <person name="Doellman M."/>
            <person name="Sun Y."/>
            <person name="Barcenas-Pena A."/>
            <person name="Lumbsch H.T."/>
            <person name="Grewe F."/>
        </authorList>
    </citation>
    <scope>NUCLEOTIDE SEQUENCE [LARGE SCALE GENOMIC DNA]</scope>
    <source>
        <strain evidence="2 3">Grewe 0041</strain>
    </source>
</reference>
<evidence type="ECO:0008006" key="4">
    <source>
        <dbReference type="Google" id="ProtNLM"/>
    </source>
</evidence>
<dbReference type="InterPro" id="IPR010516">
    <property type="entry name" value="SAP18"/>
</dbReference>
<evidence type="ECO:0000313" key="2">
    <source>
        <dbReference type="EMBL" id="KAL2054686.1"/>
    </source>
</evidence>
<organism evidence="2 3">
    <name type="scientific">Lepraria finkii</name>
    <dbReference type="NCBI Taxonomy" id="1340010"/>
    <lineage>
        <taxon>Eukaryota</taxon>
        <taxon>Fungi</taxon>
        <taxon>Dikarya</taxon>
        <taxon>Ascomycota</taxon>
        <taxon>Pezizomycotina</taxon>
        <taxon>Lecanoromycetes</taxon>
        <taxon>OSLEUM clade</taxon>
        <taxon>Lecanoromycetidae</taxon>
        <taxon>Lecanorales</taxon>
        <taxon>Lecanorineae</taxon>
        <taxon>Stereocaulaceae</taxon>
        <taxon>Lepraria</taxon>
    </lineage>
</organism>
<name>A0ABR4B9Z0_9LECA</name>
<sequence>MQSNLSLRAPIEIENQSISQQSRICPCRHCNYFAHTSLSYGPTVTYNQTPRALAPPDLTMAMQTAPNGKVDRQTTTPFHLKLFYRTGSFHNLTEFPTTTPTPLPPHLQIYTWPTCTLRELSHLLVSALPSLLPTPAVGTRLAYRLVYPDTHNPHPAAPGRYLSKELGNVVIGSEEGGRGLLPTEDEEKLVPNGIMAELLEGEPDKTLQDARFVIGDYISCAIFPPLADGAVAPPPGRGVGAGRGRADYGPGKVYGGGFRGGAG</sequence>
<dbReference type="InterPro" id="IPR042534">
    <property type="entry name" value="SAP18_sf"/>
</dbReference>
<gene>
    <name evidence="2" type="ORF">ABVK25_004990</name>
</gene>
<proteinExistence type="inferred from homology"/>
<comment type="caution">
    <text evidence="2">The sequence shown here is derived from an EMBL/GenBank/DDBJ whole genome shotgun (WGS) entry which is preliminary data.</text>
</comment>
<comment type="similarity">
    <text evidence="1">Belongs to the SAP18 family.</text>
</comment>
<protein>
    <recommendedName>
        <fullName evidence="4">Histone deacetylase complex subunit SAP18</fullName>
    </recommendedName>
</protein>
<dbReference type="Pfam" id="PF06487">
    <property type="entry name" value="SAP18"/>
    <property type="match status" value="1"/>
</dbReference>
<evidence type="ECO:0000313" key="3">
    <source>
        <dbReference type="Proteomes" id="UP001590951"/>
    </source>
</evidence>
<dbReference type="Gene3D" id="3.10.20.550">
    <property type="entry name" value="ASAP complex, SAP18 subunit"/>
    <property type="match status" value="1"/>
</dbReference>
<dbReference type="PANTHER" id="PTHR13082">
    <property type="entry name" value="SAP18"/>
    <property type="match status" value="1"/>
</dbReference>
<dbReference type="Proteomes" id="UP001590951">
    <property type="component" value="Unassembled WGS sequence"/>
</dbReference>